<gene>
    <name evidence="7" type="ORF">GCM10007916_03270</name>
</gene>
<feature type="transmembrane region" description="Helical" evidence="5">
    <location>
        <begin position="202"/>
        <end position="219"/>
    </location>
</feature>
<feature type="transmembrane region" description="Helical" evidence="5">
    <location>
        <begin position="120"/>
        <end position="138"/>
    </location>
</feature>
<evidence type="ECO:0000313" key="7">
    <source>
        <dbReference type="EMBL" id="GLS89260.1"/>
    </source>
</evidence>
<feature type="transmembrane region" description="Helical" evidence="5">
    <location>
        <begin position="256"/>
        <end position="273"/>
    </location>
</feature>
<dbReference type="PANTHER" id="PTHR22911">
    <property type="entry name" value="ACYL-MALONYL CONDENSING ENZYME-RELATED"/>
    <property type="match status" value="1"/>
</dbReference>
<dbReference type="EMBL" id="BSPQ01000001">
    <property type="protein sequence ID" value="GLS89260.1"/>
    <property type="molecule type" value="Genomic_DNA"/>
</dbReference>
<sequence length="280" mass="31224">MNKTLLWMTGTICSFTLMAVAGRELGNLNTFQILFFRSLLGLIVISLIIFSINKQQYFKTTQFKGHILRNLFHFLGQYGWFVGLATLPLAQVFAIEFTVPFWTAIIASIFLKERLNSSKIIAIIVAFIGVLFIVKPSVTHIDNASLIVLAAAVFYACAHSTTKMLSKNNHALTILFYMCLIQLPLGGVLMLSHWTAPNLVEWGWIGVVSLAALTAHFCMTKAMLTSTVTTVVTLDFMRLPLVAIVAFLLYQEPFGLLSIFGTVLIFCAMLLNFKTPKVNR</sequence>
<keyword evidence="2 5" id="KW-0812">Transmembrane</keyword>
<dbReference type="Pfam" id="PF00892">
    <property type="entry name" value="EamA"/>
    <property type="match status" value="2"/>
</dbReference>
<comment type="subcellular location">
    <subcellularLocation>
        <location evidence="1">Membrane</location>
        <topology evidence="1">Multi-pass membrane protein</topology>
    </subcellularLocation>
</comment>
<dbReference type="Proteomes" id="UP001157353">
    <property type="component" value="Unassembled WGS sequence"/>
</dbReference>
<dbReference type="PANTHER" id="PTHR22911:SF6">
    <property type="entry name" value="SOLUTE CARRIER FAMILY 35 MEMBER G1"/>
    <property type="match status" value="1"/>
</dbReference>
<feature type="transmembrane region" description="Helical" evidence="5">
    <location>
        <begin position="231"/>
        <end position="250"/>
    </location>
</feature>
<evidence type="ECO:0000256" key="4">
    <source>
        <dbReference type="ARBA" id="ARBA00023136"/>
    </source>
</evidence>
<keyword evidence="8" id="KW-1185">Reference proteome</keyword>
<dbReference type="RefSeq" id="WP_284202383.1">
    <property type="nucleotide sequence ID" value="NZ_BSPQ01000001.1"/>
</dbReference>
<feature type="transmembrane region" description="Helical" evidence="5">
    <location>
        <begin position="144"/>
        <end position="162"/>
    </location>
</feature>
<keyword evidence="4 5" id="KW-0472">Membrane</keyword>
<organism evidence="7 8">
    <name type="scientific">Psychromonas marina</name>
    <dbReference type="NCBI Taxonomy" id="88364"/>
    <lineage>
        <taxon>Bacteria</taxon>
        <taxon>Pseudomonadati</taxon>
        <taxon>Pseudomonadota</taxon>
        <taxon>Gammaproteobacteria</taxon>
        <taxon>Alteromonadales</taxon>
        <taxon>Psychromonadaceae</taxon>
        <taxon>Psychromonas</taxon>
    </lineage>
</organism>
<feature type="domain" description="EamA" evidence="6">
    <location>
        <begin position="146"/>
        <end position="272"/>
    </location>
</feature>
<protein>
    <submittedName>
        <fullName evidence="7">Membrane protein</fullName>
    </submittedName>
</protein>
<comment type="caution">
    <text evidence="7">The sequence shown here is derived from an EMBL/GenBank/DDBJ whole genome shotgun (WGS) entry which is preliminary data.</text>
</comment>
<dbReference type="InterPro" id="IPR000620">
    <property type="entry name" value="EamA_dom"/>
</dbReference>
<evidence type="ECO:0000256" key="1">
    <source>
        <dbReference type="ARBA" id="ARBA00004141"/>
    </source>
</evidence>
<proteinExistence type="predicted"/>
<evidence type="ECO:0000256" key="5">
    <source>
        <dbReference type="SAM" id="Phobius"/>
    </source>
</evidence>
<feature type="transmembrane region" description="Helical" evidence="5">
    <location>
        <begin position="174"/>
        <end position="196"/>
    </location>
</feature>
<dbReference type="SUPFAM" id="SSF103481">
    <property type="entry name" value="Multidrug resistance efflux transporter EmrE"/>
    <property type="match status" value="2"/>
</dbReference>
<name>A0ABQ6DVY7_9GAMM</name>
<evidence type="ECO:0000256" key="3">
    <source>
        <dbReference type="ARBA" id="ARBA00022989"/>
    </source>
</evidence>
<evidence type="ECO:0000259" key="6">
    <source>
        <dbReference type="Pfam" id="PF00892"/>
    </source>
</evidence>
<reference evidence="8" key="1">
    <citation type="journal article" date="2019" name="Int. J. Syst. Evol. Microbiol.">
        <title>The Global Catalogue of Microorganisms (GCM) 10K type strain sequencing project: providing services to taxonomists for standard genome sequencing and annotation.</title>
        <authorList>
            <consortium name="The Broad Institute Genomics Platform"/>
            <consortium name="The Broad Institute Genome Sequencing Center for Infectious Disease"/>
            <person name="Wu L."/>
            <person name="Ma J."/>
        </authorList>
    </citation>
    <scope>NUCLEOTIDE SEQUENCE [LARGE SCALE GENOMIC DNA]</scope>
    <source>
        <strain evidence="8">NBRC 103166</strain>
    </source>
</reference>
<keyword evidence="3 5" id="KW-1133">Transmembrane helix</keyword>
<feature type="transmembrane region" description="Helical" evidence="5">
    <location>
        <begin position="31"/>
        <end position="50"/>
    </location>
</feature>
<evidence type="ECO:0000256" key="2">
    <source>
        <dbReference type="ARBA" id="ARBA00022692"/>
    </source>
</evidence>
<evidence type="ECO:0000313" key="8">
    <source>
        <dbReference type="Proteomes" id="UP001157353"/>
    </source>
</evidence>
<dbReference type="InterPro" id="IPR037185">
    <property type="entry name" value="EmrE-like"/>
</dbReference>
<accession>A0ABQ6DVY7</accession>
<feature type="domain" description="EamA" evidence="6">
    <location>
        <begin position="4"/>
        <end position="134"/>
    </location>
</feature>